<evidence type="ECO:0000256" key="1">
    <source>
        <dbReference type="ARBA" id="ARBA00001528"/>
    </source>
</evidence>
<dbReference type="InterPro" id="IPR015421">
    <property type="entry name" value="PyrdxlP-dep_Trfase_major"/>
</dbReference>
<dbReference type="HAMAP" id="MF_00051">
    <property type="entry name" value="SHMT"/>
    <property type="match status" value="1"/>
</dbReference>
<dbReference type="EMBL" id="AP019831">
    <property type="protein sequence ID" value="BBM44883.1"/>
    <property type="molecule type" value="Genomic_DNA"/>
</dbReference>
<dbReference type="GO" id="GO:0030170">
    <property type="term" value="F:pyridoxal phosphate binding"/>
    <property type="evidence" value="ECO:0007669"/>
    <property type="project" value="UniProtKB-UniRule"/>
</dbReference>
<evidence type="ECO:0000256" key="8">
    <source>
        <dbReference type="ARBA" id="ARBA00022605"/>
    </source>
</evidence>
<dbReference type="RefSeq" id="WP_155282622.1">
    <property type="nucleotide sequence ID" value="NZ_AP019831.1"/>
</dbReference>
<keyword evidence="7 11" id="KW-0554">One-carbon metabolism</keyword>
<feature type="site" description="Plays an important role in substrate specificity" evidence="11">
    <location>
        <position position="225"/>
    </location>
</feature>
<evidence type="ECO:0000313" key="15">
    <source>
        <dbReference type="Proteomes" id="UP000422644"/>
    </source>
</evidence>
<dbReference type="InterPro" id="IPR039429">
    <property type="entry name" value="SHMT-like_dom"/>
</dbReference>
<evidence type="ECO:0000256" key="11">
    <source>
        <dbReference type="HAMAP-Rule" id="MF_00051"/>
    </source>
</evidence>
<dbReference type="InterPro" id="IPR019798">
    <property type="entry name" value="Ser_HO-MeTrfase_PLP_BS"/>
</dbReference>
<feature type="binding site" evidence="11">
    <location>
        <position position="117"/>
    </location>
    <ligand>
        <name>(6S)-5,6,7,8-tetrahydrofolate</name>
        <dbReference type="ChEBI" id="CHEBI:57453"/>
    </ligand>
</feature>
<evidence type="ECO:0000256" key="2">
    <source>
        <dbReference type="ARBA" id="ARBA00001933"/>
    </source>
</evidence>
<dbReference type="PIRSF" id="PIRSF000412">
    <property type="entry name" value="SHMT"/>
    <property type="match status" value="1"/>
</dbReference>
<dbReference type="GO" id="GO:0005829">
    <property type="term" value="C:cytosol"/>
    <property type="evidence" value="ECO:0007669"/>
    <property type="project" value="TreeGrafter"/>
</dbReference>
<dbReference type="InterPro" id="IPR015422">
    <property type="entry name" value="PyrdxlP-dep_Trfase_small"/>
</dbReference>
<dbReference type="CDD" id="cd00378">
    <property type="entry name" value="SHMT"/>
    <property type="match status" value="1"/>
</dbReference>
<dbReference type="Proteomes" id="UP000422644">
    <property type="component" value="Chromosome"/>
</dbReference>
<evidence type="ECO:0000256" key="7">
    <source>
        <dbReference type="ARBA" id="ARBA00022563"/>
    </source>
</evidence>
<comment type="pathway">
    <text evidence="11">Amino-acid biosynthesis; glycine biosynthesis; glycine from L-serine: step 1/1.</text>
</comment>
<evidence type="ECO:0000256" key="12">
    <source>
        <dbReference type="PIRSR" id="PIRSR000412-50"/>
    </source>
</evidence>
<dbReference type="OrthoDB" id="9803846at2"/>
<protein>
    <recommendedName>
        <fullName evidence="11">Serine hydroxymethyltransferase</fullName>
        <shortName evidence="11">SHMT</shortName>
        <shortName evidence="11">Serine methylase</shortName>
        <ecNumber evidence="11">2.1.2.1</ecNumber>
    </recommendedName>
</protein>
<reference evidence="14 15" key="1">
    <citation type="submission" date="2019-07" db="EMBL/GenBank/DDBJ databases">
        <title>Complete Genome Sequence of Leptotrichia trevisanii Strain JMUB3870.</title>
        <authorList>
            <person name="Watanabe S."/>
            <person name="Cui L."/>
        </authorList>
    </citation>
    <scope>NUCLEOTIDE SEQUENCE [LARGE SCALE GENOMIC DNA]</scope>
    <source>
        <strain evidence="14 15">JMUB3870</strain>
    </source>
</reference>
<comment type="similarity">
    <text evidence="4 11">Belongs to the SHMT family.</text>
</comment>
<evidence type="ECO:0000256" key="4">
    <source>
        <dbReference type="ARBA" id="ARBA00006376"/>
    </source>
</evidence>
<dbReference type="GO" id="GO:0035999">
    <property type="term" value="P:tetrahydrofolate interconversion"/>
    <property type="evidence" value="ECO:0007669"/>
    <property type="project" value="UniProtKB-UniRule"/>
</dbReference>
<dbReference type="PANTHER" id="PTHR11680">
    <property type="entry name" value="SERINE HYDROXYMETHYLTRANSFERASE"/>
    <property type="match status" value="1"/>
</dbReference>
<name>A0A510K4X5_9FUSO</name>
<evidence type="ECO:0000256" key="6">
    <source>
        <dbReference type="ARBA" id="ARBA00022490"/>
    </source>
</evidence>
<comment type="pathway">
    <text evidence="11">One-carbon metabolism; tetrahydrofolate interconversion.</text>
</comment>
<evidence type="ECO:0000313" key="14">
    <source>
        <dbReference type="EMBL" id="BBM44883.1"/>
    </source>
</evidence>
<dbReference type="PROSITE" id="PS00096">
    <property type="entry name" value="SHMT"/>
    <property type="match status" value="1"/>
</dbReference>
<dbReference type="NCBIfam" id="NF000586">
    <property type="entry name" value="PRK00011.1"/>
    <property type="match status" value="1"/>
</dbReference>
<dbReference type="UniPathway" id="UPA00288">
    <property type="reaction ID" value="UER01023"/>
</dbReference>
<dbReference type="UniPathway" id="UPA00193"/>
<dbReference type="PANTHER" id="PTHR11680:SF35">
    <property type="entry name" value="SERINE HYDROXYMETHYLTRANSFERASE 1"/>
    <property type="match status" value="1"/>
</dbReference>
<feature type="modified residue" description="N6-(pyridoxal phosphate)lysine" evidence="11 12">
    <location>
        <position position="226"/>
    </location>
</feature>
<keyword evidence="6 11" id="KW-0963">Cytoplasm</keyword>
<evidence type="ECO:0000259" key="13">
    <source>
        <dbReference type="Pfam" id="PF00464"/>
    </source>
</evidence>
<evidence type="ECO:0000256" key="5">
    <source>
        <dbReference type="ARBA" id="ARBA00011738"/>
    </source>
</evidence>
<comment type="caution">
    <text evidence="11">Lacks conserved residue(s) required for the propagation of feature annotation.</text>
</comment>
<comment type="function">
    <text evidence="11">Catalyzes the reversible interconversion of serine and glycine with tetrahydrofolate (THF) serving as the one-carbon carrier. This reaction serves as the major source of one-carbon groups required for the biosynthesis of purines, thymidylate, methionine, and other important biomolecules. Also exhibits THF-independent aldolase activity toward beta-hydroxyamino acids, producing glycine and aldehydes, via a retro-aldol mechanism.</text>
</comment>
<feature type="binding site" evidence="11">
    <location>
        <begin position="121"/>
        <end position="123"/>
    </location>
    <ligand>
        <name>(6S)-5,6,7,8-tetrahydrofolate</name>
        <dbReference type="ChEBI" id="CHEBI:57453"/>
    </ligand>
</feature>
<keyword evidence="10 11" id="KW-0663">Pyridoxal phosphate</keyword>
<dbReference type="GO" id="GO:0032259">
    <property type="term" value="P:methylation"/>
    <property type="evidence" value="ECO:0007669"/>
    <property type="project" value="UniProtKB-KW"/>
</dbReference>
<dbReference type="GO" id="GO:0008168">
    <property type="term" value="F:methyltransferase activity"/>
    <property type="evidence" value="ECO:0007669"/>
    <property type="project" value="UniProtKB-KW"/>
</dbReference>
<dbReference type="GO" id="GO:0004372">
    <property type="term" value="F:glycine hydroxymethyltransferase activity"/>
    <property type="evidence" value="ECO:0007669"/>
    <property type="project" value="UniProtKB-UniRule"/>
</dbReference>
<accession>A0A510K4X5</accession>
<dbReference type="AlphaFoldDB" id="A0A510K4X5"/>
<evidence type="ECO:0000256" key="3">
    <source>
        <dbReference type="ARBA" id="ARBA00004496"/>
    </source>
</evidence>
<proteinExistence type="inferred from homology"/>
<dbReference type="Gene3D" id="3.40.640.10">
    <property type="entry name" value="Type I PLP-dependent aspartate aminotransferase-like (Major domain)"/>
    <property type="match status" value="1"/>
</dbReference>
<dbReference type="Pfam" id="PF00464">
    <property type="entry name" value="SHMT"/>
    <property type="match status" value="1"/>
</dbReference>
<keyword evidence="15" id="KW-1185">Reference proteome</keyword>
<keyword evidence="9 11" id="KW-0808">Transferase</keyword>
<dbReference type="InterPro" id="IPR049943">
    <property type="entry name" value="Ser_HO-MeTrfase-like"/>
</dbReference>
<dbReference type="SUPFAM" id="SSF53383">
    <property type="entry name" value="PLP-dependent transferases"/>
    <property type="match status" value="1"/>
</dbReference>
<comment type="subunit">
    <text evidence="5 11">Homodimer.</text>
</comment>
<evidence type="ECO:0000256" key="9">
    <source>
        <dbReference type="ARBA" id="ARBA00022679"/>
    </source>
</evidence>
<dbReference type="EC" id="2.1.2.1" evidence="11"/>
<keyword evidence="14" id="KW-0489">Methyltransferase</keyword>
<dbReference type="GO" id="GO:0019264">
    <property type="term" value="P:glycine biosynthetic process from serine"/>
    <property type="evidence" value="ECO:0007669"/>
    <property type="project" value="UniProtKB-UniRule"/>
</dbReference>
<dbReference type="FunFam" id="3.90.1150.10:FF:000003">
    <property type="entry name" value="Serine hydroxymethyltransferase"/>
    <property type="match status" value="1"/>
</dbReference>
<dbReference type="FunFam" id="3.40.640.10:FF:000001">
    <property type="entry name" value="Serine hydroxymethyltransferase"/>
    <property type="match status" value="1"/>
</dbReference>
<comment type="catalytic activity">
    <reaction evidence="1 11">
        <text>(6R)-5,10-methylene-5,6,7,8-tetrahydrofolate + glycine + H2O = (6S)-5,6,7,8-tetrahydrofolate + L-serine</text>
        <dbReference type="Rhea" id="RHEA:15481"/>
        <dbReference type="ChEBI" id="CHEBI:15377"/>
        <dbReference type="ChEBI" id="CHEBI:15636"/>
        <dbReference type="ChEBI" id="CHEBI:33384"/>
        <dbReference type="ChEBI" id="CHEBI:57305"/>
        <dbReference type="ChEBI" id="CHEBI:57453"/>
        <dbReference type="EC" id="2.1.2.1"/>
    </reaction>
</comment>
<dbReference type="InterPro" id="IPR001085">
    <property type="entry name" value="Ser_HO-MeTrfase"/>
</dbReference>
<comment type="cofactor">
    <cofactor evidence="2 11 12">
        <name>pyridoxal 5'-phosphate</name>
        <dbReference type="ChEBI" id="CHEBI:597326"/>
    </cofactor>
</comment>
<sequence length="414" mass="45294">MSYIKDVDLEVYNAIVKEEKRQEEGIELIASENFVSKAVMEAAGSVFTNKYAEGYPGKRYYGGCVNADVVESLAIERLKQVFGAKYANVQPHSGSQANMGVYVALLEAGDKILGMSLSAGGHLTHGYKINFSGKNYIGLEYGLNPETELIDYEAVREIALREKPKMIVAGASAYSRIIDFRRFREIADEIGAYLMVDMAHIAGLVATGLHPNPIEYADVVTSTTHKTLRGPRGGIILTNNEEIAKKIDKTIFPGIQGGPLVHIIAAKAVAFKEALSPEYKKYQEQVAKNAKILSEELVKGGLRIVSGGTDNHLMLVDLRPMGVTGKLAEAKLEEAGITCNKNAIPNDPEKPFVTSGIRLGTPAITARGFKEEETRQVAQFILTVLGNINDSEKIAQVKEEVLKLTEKFPLYKDK</sequence>
<keyword evidence="8 11" id="KW-0028">Amino-acid biosynthesis</keyword>
<dbReference type="Gene3D" id="3.90.1150.10">
    <property type="entry name" value="Aspartate Aminotransferase, domain 1"/>
    <property type="match status" value="1"/>
</dbReference>
<evidence type="ECO:0000256" key="10">
    <source>
        <dbReference type="ARBA" id="ARBA00022898"/>
    </source>
</evidence>
<gene>
    <name evidence="11 14" type="primary">glyA</name>
    <name evidence="14" type="ORF">JMUB3870_1001</name>
</gene>
<dbReference type="InterPro" id="IPR015424">
    <property type="entry name" value="PyrdxlP-dep_Trfase"/>
</dbReference>
<comment type="subcellular location">
    <subcellularLocation>
        <location evidence="3 11">Cytoplasm</location>
    </subcellularLocation>
</comment>
<feature type="binding site" evidence="11">
    <location>
        <position position="241"/>
    </location>
    <ligand>
        <name>(6S)-5,6,7,8-tetrahydrofolate</name>
        <dbReference type="ChEBI" id="CHEBI:57453"/>
    </ligand>
</feature>
<organism evidence="14 15">
    <name type="scientific">Leptotrichia trevisanii</name>
    <dbReference type="NCBI Taxonomy" id="109328"/>
    <lineage>
        <taxon>Bacteria</taxon>
        <taxon>Fusobacteriati</taxon>
        <taxon>Fusobacteriota</taxon>
        <taxon>Fusobacteriia</taxon>
        <taxon>Fusobacteriales</taxon>
        <taxon>Leptotrichiaceae</taxon>
        <taxon>Leptotrichia</taxon>
    </lineage>
</organism>
<feature type="domain" description="Serine hydroxymethyltransferase-like" evidence="13">
    <location>
        <begin position="4"/>
        <end position="381"/>
    </location>
</feature>